<reference evidence="1 2" key="1">
    <citation type="submission" date="2018-11" db="EMBL/GenBank/DDBJ databases">
        <authorList>
            <consortium name="Pathogen Informatics"/>
        </authorList>
    </citation>
    <scope>NUCLEOTIDE SEQUENCE [LARGE SCALE GENOMIC DNA]</scope>
</reference>
<sequence>MHTGFSFDVAYAPYEESIIYGSKKFLNFEGQTMLTYSPMKTTENLQITAWNVTFDKLKLTQHYDSAAFTSWIPLDQSACTIILKVNKFFKKLKCARSTCQFIHYCMIR</sequence>
<name>A0A3P6P788_ANISI</name>
<evidence type="ECO:0000313" key="1">
    <source>
        <dbReference type="EMBL" id="VDK27230.1"/>
    </source>
</evidence>
<keyword evidence="2" id="KW-1185">Reference proteome</keyword>
<protein>
    <submittedName>
        <fullName evidence="1">Uncharacterized protein</fullName>
    </submittedName>
</protein>
<dbReference type="AlphaFoldDB" id="A0A3P6P788"/>
<proteinExistence type="predicted"/>
<organism evidence="1 2">
    <name type="scientific">Anisakis simplex</name>
    <name type="common">Herring worm</name>
    <dbReference type="NCBI Taxonomy" id="6269"/>
    <lineage>
        <taxon>Eukaryota</taxon>
        <taxon>Metazoa</taxon>
        <taxon>Ecdysozoa</taxon>
        <taxon>Nematoda</taxon>
        <taxon>Chromadorea</taxon>
        <taxon>Rhabditida</taxon>
        <taxon>Spirurina</taxon>
        <taxon>Ascaridomorpha</taxon>
        <taxon>Ascaridoidea</taxon>
        <taxon>Anisakidae</taxon>
        <taxon>Anisakis</taxon>
        <taxon>Anisakis simplex complex</taxon>
    </lineage>
</organism>
<dbReference type="EMBL" id="UYRR01014351">
    <property type="protein sequence ID" value="VDK27230.1"/>
    <property type="molecule type" value="Genomic_DNA"/>
</dbReference>
<gene>
    <name evidence="1" type="ORF">ASIM_LOCUS6538</name>
</gene>
<dbReference type="Proteomes" id="UP000267096">
    <property type="component" value="Unassembled WGS sequence"/>
</dbReference>
<evidence type="ECO:0000313" key="2">
    <source>
        <dbReference type="Proteomes" id="UP000267096"/>
    </source>
</evidence>
<accession>A0A3P6P788</accession>